<name>A0AAV4CHM0_9GAST</name>
<evidence type="ECO:0000313" key="3">
    <source>
        <dbReference type="Proteomes" id="UP000735302"/>
    </source>
</evidence>
<feature type="region of interest" description="Disordered" evidence="1">
    <location>
        <begin position="55"/>
        <end position="83"/>
    </location>
</feature>
<keyword evidence="3" id="KW-1185">Reference proteome</keyword>
<proteinExistence type="predicted"/>
<protein>
    <submittedName>
        <fullName evidence="2">Uncharacterized protein</fullName>
    </submittedName>
</protein>
<feature type="compositionally biased region" description="Polar residues" evidence="1">
    <location>
        <begin position="64"/>
        <end position="83"/>
    </location>
</feature>
<accession>A0AAV4CHM0</accession>
<comment type="caution">
    <text evidence="2">The sequence shown here is derived from an EMBL/GenBank/DDBJ whole genome shotgun (WGS) entry which is preliminary data.</text>
</comment>
<sequence>MLRPGSKAFIKLGRQLAGFKLETENFETTSDKTELIRRGPKLLSARGLNLYSQMIGDHEDIQPDAQTATTSNASPHSGSTQLP</sequence>
<dbReference type="EMBL" id="BLXT01006250">
    <property type="protein sequence ID" value="GFO30553.1"/>
    <property type="molecule type" value="Genomic_DNA"/>
</dbReference>
<evidence type="ECO:0000313" key="2">
    <source>
        <dbReference type="EMBL" id="GFO30553.1"/>
    </source>
</evidence>
<dbReference type="AlphaFoldDB" id="A0AAV4CHM0"/>
<reference evidence="2 3" key="1">
    <citation type="journal article" date="2021" name="Elife">
        <title>Chloroplast acquisition without the gene transfer in kleptoplastic sea slugs, Plakobranchus ocellatus.</title>
        <authorList>
            <person name="Maeda T."/>
            <person name="Takahashi S."/>
            <person name="Yoshida T."/>
            <person name="Shimamura S."/>
            <person name="Takaki Y."/>
            <person name="Nagai Y."/>
            <person name="Toyoda A."/>
            <person name="Suzuki Y."/>
            <person name="Arimoto A."/>
            <person name="Ishii H."/>
            <person name="Satoh N."/>
            <person name="Nishiyama T."/>
            <person name="Hasebe M."/>
            <person name="Maruyama T."/>
            <person name="Minagawa J."/>
            <person name="Obokata J."/>
            <person name="Shigenobu S."/>
        </authorList>
    </citation>
    <scope>NUCLEOTIDE SEQUENCE [LARGE SCALE GENOMIC DNA]</scope>
</reference>
<dbReference type="Proteomes" id="UP000735302">
    <property type="component" value="Unassembled WGS sequence"/>
</dbReference>
<evidence type="ECO:0000256" key="1">
    <source>
        <dbReference type="SAM" id="MobiDB-lite"/>
    </source>
</evidence>
<gene>
    <name evidence="2" type="ORF">PoB_005705800</name>
</gene>
<organism evidence="2 3">
    <name type="scientific">Plakobranchus ocellatus</name>
    <dbReference type="NCBI Taxonomy" id="259542"/>
    <lineage>
        <taxon>Eukaryota</taxon>
        <taxon>Metazoa</taxon>
        <taxon>Spiralia</taxon>
        <taxon>Lophotrochozoa</taxon>
        <taxon>Mollusca</taxon>
        <taxon>Gastropoda</taxon>
        <taxon>Heterobranchia</taxon>
        <taxon>Euthyneura</taxon>
        <taxon>Panpulmonata</taxon>
        <taxon>Sacoglossa</taxon>
        <taxon>Placobranchoidea</taxon>
        <taxon>Plakobranchidae</taxon>
        <taxon>Plakobranchus</taxon>
    </lineage>
</organism>